<dbReference type="InterPro" id="IPR052192">
    <property type="entry name" value="Insect_Ionotropic_Sensory_Rcpt"/>
</dbReference>
<evidence type="ECO:0000256" key="2">
    <source>
        <dbReference type="ARBA" id="ARBA00008685"/>
    </source>
</evidence>
<comment type="subcellular location">
    <subcellularLocation>
        <location evidence="1">Cell membrane</location>
        <topology evidence="1">Multi-pass membrane protein</topology>
    </subcellularLocation>
</comment>
<evidence type="ECO:0000256" key="1">
    <source>
        <dbReference type="ARBA" id="ARBA00004651"/>
    </source>
</evidence>
<name>A0A2J7PQW9_9NEOP</name>
<proteinExistence type="inferred from homology"/>
<dbReference type="PANTHER" id="PTHR42643:SF30">
    <property type="entry name" value="IONOTROPIC RECEPTOR 40A-RELATED"/>
    <property type="match status" value="1"/>
</dbReference>
<dbReference type="GO" id="GO:0015276">
    <property type="term" value="F:ligand-gated monoatomic ion channel activity"/>
    <property type="evidence" value="ECO:0007669"/>
    <property type="project" value="InterPro"/>
</dbReference>
<feature type="domain" description="Ionotropic glutamate receptor C-terminal" evidence="11">
    <location>
        <begin position="386"/>
        <end position="654"/>
    </location>
</feature>
<organism evidence="12 13">
    <name type="scientific">Cryptotermes secundus</name>
    <dbReference type="NCBI Taxonomy" id="105785"/>
    <lineage>
        <taxon>Eukaryota</taxon>
        <taxon>Metazoa</taxon>
        <taxon>Ecdysozoa</taxon>
        <taxon>Arthropoda</taxon>
        <taxon>Hexapoda</taxon>
        <taxon>Insecta</taxon>
        <taxon>Pterygota</taxon>
        <taxon>Neoptera</taxon>
        <taxon>Polyneoptera</taxon>
        <taxon>Dictyoptera</taxon>
        <taxon>Blattodea</taxon>
        <taxon>Blattoidea</taxon>
        <taxon>Termitoidae</taxon>
        <taxon>Kalotermitidae</taxon>
        <taxon>Cryptotermitinae</taxon>
        <taxon>Cryptotermes</taxon>
    </lineage>
</organism>
<comment type="similarity">
    <text evidence="2">Belongs to the glutamate-gated ion channel (TC 1.A.10.1) family.</text>
</comment>
<dbReference type="STRING" id="105785.A0A2J7PQW9"/>
<evidence type="ECO:0000256" key="7">
    <source>
        <dbReference type="ARBA" id="ARBA00023170"/>
    </source>
</evidence>
<evidence type="ECO:0000256" key="4">
    <source>
        <dbReference type="ARBA" id="ARBA00022692"/>
    </source>
</evidence>
<protein>
    <recommendedName>
        <fullName evidence="11">Ionotropic glutamate receptor C-terminal domain-containing protein</fullName>
    </recommendedName>
</protein>
<keyword evidence="7" id="KW-0675">Receptor</keyword>
<evidence type="ECO:0000256" key="9">
    <source>
        <dbReference type="SAM" id="Phobius"/>
    </source>
</evidence>
<dbReference type="GO" id="GO:0050906">
    <property type="term" value="P:detection of stimulus involved in sensory perception"/>
    <property type="evidence" value="ECO:0007669"/>
    <property type="project" value="UniProtKB-ARBA"/>
</dbReference>
<dbReference type="SUPFAM" id="SSF53850">
    <property type="entry name" value="Periplasmic binding protein-like II"/>
    <property type="match status" value="1"/>
</dbReference>
<feature type="transmembrane region" description="Helical" evidence="9">
    <location>
        <begin position="646"/>
        <end position="668"/>
    </location>
</feature>
<dbReference type="Gene3D" id="1.10.287.70">
    <property type="match status" value="1"/>
</dbReference>
<gene>
    <name evidence="12" type="ORF">B7P43_G05019</name>
</gene>
<feature type="transmembrane region" description="Helical" evidence="9">
    <location>
        <begin position="386"/>
        <end position="406"/>
    </location>
</feature>
<dbReference type="Pfam" id="PF00060">
    <property type="entry name" value="Lig_chan"/>
    <property type="match status" value="1"/>
</dbReference>
<dbReference type="PANTHER" id="PTHR42643">
    <property type="entry name" value="IONOTROPIC RECEPTOR 20A-RELATED"/>
    <property type="match status" value="1"/>
</dbReference>
<accession>A0A2J7PQW9</accession>
<evidence type="ECO:0000256" key="8">
    <source>
        <dbReference type="ARBA" id="ARBA00023180"/>
    </source>
</evidence>
<dbReference type="Gene3D" id="3.40.190.10">
    <property type="entry name" value="Periplasmic binding protein-like II"/>
    <property type="match status" value="1"/>
</dbReference>
<keyword evidence="13" id="KW-1185">Reference proteome</keyword>
<keyword evidence="4 9" id="KW-0812">Transmembrane</keyword>
<keyword evidence="6 9" id="KW-0472">Membrane</keyword>
<keyword evidence="8" id="KW-0325">Glycoprotein</keyword>
<sequence length="674" mass="77405">MRRKLFLIFCEALLGVLTASNVFLTSEEEQLLSCVENVLTQHSSPGQNLVVSMPNDEQITNHRTLAPLNRHTSYLTVVGAFLKAINKRTMWPVLISRAYLESVNSFIPHKHHTYVIFVWPEEEKDINNTLGSQLENLKENFESFNRRGIFIIVAIGYEKLSPRNYAKQIVKLMWKGNKITDALVITPSEHRYASNSTSVNVYRKRSSPVFNLYTWSAYESKQCGHVDEVVLIDKWVVEENKGIFVKNARYSPSKSLQNLNGCNVIISTVHFPPSVIMIPNSTDTGRTQYRGVEMEYLLLLSEAMNMTLQFRPGIEGELLDQFARAISEVTHEDVSDIAIGNLMLDPIITSMGDPSIPYMFTSTEWFVPCPKPALRLEKIKAMFTTYVWLLIVLVFILMSVAFWAMARAPWQSIIINSNAYLSLLECLQVTWAILLSVSVPKLPQTHLLRMVFMTYVWYCFAINTVFQSYFISYLAQPGYGAQITTLKEMNESNLIIYNPDLAQQMIFYTSYETYNKIKMPSEISPNYSHSLMRLIRHGDVATLGLPLLTEYLLATEGIFGNYKQYVCTVDEHVVTTWLSIYFAKGNPLLNRVNALLRRCFESGLVDKYKSELMWNTRLENCHKSREHANEASEHMYFVFTLLHMRLAFLMLAAGYALSSLVFLAELVYETHTWR</sequence>
<dbReference type="InParanoid" id="A0A2J7PQW9"/>
<feature type="chain" id="PRO_5014433303" description="Ionotropic glutamate receptor C-terminal domain-containing protein" evidence="10">
    <location>
        <begin position="20"/>
        <end position="674"/>
    </location>
</feature>
<reference evidence="12 13" key="1">
    <citation type="submission" date="2017-12" db="EMBL/GenBank/DDBJ databases">
        <title>Hemimetabolous genomes reveal molecular basis of termite eusociality.</title>
        <authorList>
            <person name="Harrison M.C."/>
            <person name="Jongepier E."/>
            <person name="Robertson H.M."/>
            <person name="Arning N."/>
            <person name="Bitard-Feildel T."/>
            <person name="Chao H."/>
            <person name="Childers C.P."/>
            <person name="Dinh H."/>
            <person name="Doddapaneni H."/>
            <person name="Dugan S."/>
            <person name="Gowin J."/>
            <person name="Greiner C."/>
            <person name="Han Y."/>
            <person name="Hu H."/>
            <person name="Hughes D.S.T."/>
            <person name="Huylmans A.-K."/>
            <person name="Kemena C."/>
            <person name="Kremer L.P.M."/>
            <person name="Lee S.L."/>
            <person name="Lopez-Ezquerra A."/>
            <person name="Mallet L."/>
            <person name="Monroy-Kuhn J.M."/>
            <person name="Moser A."/>
            <person name="Murali S.C."/>
            <person name="Muzny D.M."/>
            <person name="Otani S."/>
            <person name="Piulachs M.-D."/>
            <person name="Poelchau M."/>
            <person name="Qu J."/>
            <person name="Schaub F."/>
            <person name="Wada-Katsumata A."/>
            <person name="Worley K.C."/>
            <person name="Xie Q."/>
            <person name="Ylla G."/>
            <person name="Poulsen M."/>
            <person name="Gibbs R.A."/>
            <person name="Schal C."/>
            <person name="Richards S."/>
            <person name="Belles X."/>
            <person name="Korb J."/>
            <person name="Bornberg-Bauer E."/>
        </authorList>
    </citation>
    <scope>NUCLEOTIDE SEQUENCE [LARGE SCALE GENOMIC DNA]</scope>
    <source>
        <tissue evidence="12">Whole body</tissue>
    </source>
</reference>
<evidence type="ECO:0000256" key="10">
    <source>
        <dbReference type="SAM" id="SignalP"/>
    </source>
</evidence>
<comment type="caution">
    <text evidence="12">The sequence shown here is derived from an EMBL/GenBank/DDBJ whole genome shotgun (WGS) entry which is preliminary data.</text>
</comment>
<dbReference type="FunCoup" id="A0A2J7PQW9">
    <property type="interactions" value="87"/>
</dbReference>
<dbReference type="InterPro" id="IPR001320">
    <property type="entry name" value="Iontro_rcpt_C"/>
</dbReference>
<dbReference type="EMBL" id="NEVH01022635">
    <property type="protein sequence ID" value="PNF18734.1"/>
    <property type="molecule type" value="Genomic_DNA"/>
</dbReference>
<evidence type="ECO:0000259" key="11">
    <source>
        <dbReference type="Pfam" id="PF00060"/>
    </source>
</evidence>
<evidence type="ECO:0000256" key="6">
    <source>
        <dbReference type="ARBA" id="ARBA00023136"/>
    </source>
</evidence>
<dbReference type="AlphaFoldDB" id="A0A2J7PQW9"/>
<keyword evidence="5 9" id="KW-1133">Transmembrane helix</keyword>
<feature type="transmembrane region" description="Helical" evidence="9">
    <location>
        <begin position="418"/>
        <end position="435"/>
    </location>
</feature>
<feature type="transmembrane region" description="Helical" evidence="9">
    <location>
        <begin position="455"/>
        <end position="475"/>
    </location>
</feature>
<dbReference type="OrthoDB" id="6506757at2759"/>
<evidence type="ECO:0000256" key="3">
    <source>
        <dbReference type="ARBA" id="ARBA00022475"/>
    </source>
</evidence>
<keyword evidence="10" id="KW-0732">Signal</keyword>
<evidence type="ECO:0000313" key="12">
    <source>
        <dbReference type="EMBL" id="PNF18734.1"/>
    </source>
</evidence>
<evidence type="ECO:0000313" key="13">
    <source>
        <dbReference type="Proteomes" id="UP000235965"/>
    </source>
</evidence>
<feature type="signal peptide" evidence="10">
    <location>
        <begin position="1"/>
        <end position="19"/>
    </location>
</feature>
<dbReference type="Proteomes" id="UP000235965">
    <property type="component" value="Unassembled WGS sequence"/>
</dbReference>
<dbReference type="GO" id="GO:0005886">
    <property type="term" value="C:plasma membrane"/>
    <property type="evidence" value="ECO:0007669"/>
    <property type="project" value="UniProtKB-SubCell"/>
</dbReference>
<evidence type="ECO:0000256" key="5">
    <source>
        <dbReference type="ARBA" id="ARBA00022989"/>
    </source>
</evidence>
<keyword evidence="3" id="KW-1003">Cell membrane</keyword>